<dbReference type="PANTHER" id="PTHR30273">
    <property type="entry name" value="PERIPLASMIC SIGNAL SENSOR AND SIGMA FACTOR ACTIVATOR FECR-RELATED"/>
    <property type="match status" value="1"/>
</dbReference>
<dbReference type="Gene3D" id="2.60.120.1440">
    <property type="match status" value="1"/>
</dbReference>
<proteinExistence type="predicted"/>
<feature type="domain" description="FecR protein" evidence="2">
    <location>
        <begin position="120"/>
        <end position="207"/>
    </location>
</feature>
<comment type="caution">
    <text evidence="4">The sequence shown here is derived from an EMBL/GenBank/DDBJ whole genome shotgun (WGS) entry which is preliminary data.</text>
</comment>
<dbReference type="Proteomes" id="UP001176478">
    <property type="component" value="Unassembled WGS sequence"/>
</dbReference>
<keyword evidence="1" id="KW-1133">Transmembrane helix</keyword>
<reference evidence="4" key="1">
    <citation type="submission" date="2023-07" db="EMBL/GenBank/DDBJ databases">
        <authorList>
            <person name="Yang W."/>
            <person name="Chen J."/>
            <person name="Ji P."/>
            <person name="Hu F."/>
        </authorList>
    </citation>
    <scope>NUCLEOTIDE SEQUENCE</scope>
    <source>
        <strain evidence="4">CRE-138-0111</strain>
    </source>
</reference>
<organism evidence="4 5">
    <name type="scientific">Providencia huashanensis</name>
    <dbReference type="NCBI Taxonomy" id="3037798"/>
    <lineage>
        <taxon>Bacteria</taxon>
        <taxon>Pseudomonadati</taxon>
        <taxon>Pseudomonadota</taxon>
        <taxon>Gammaproteobacteria</taxon>
        <taxon>Enterobacterales</taxon>
        <taxon>Morganellaceae</taxon>
        <taxon>Providencia</taxon>
    </lineage>
</organism>
<sequence>MTHNSLQTSDDANRIDEEAALWFTRMHSQRISALETEQFKQWLAASSEHAKAYDAIAAVWREFDMLPRPASVEFTEKKRPFFRLWRPLGNTLAAFFIAAVLFLPYSHLPSMLLNNMTLVATDSPKEVTLPDGSQLFLNRNTRIHVAYETPVRNILLEKGNVYFKVKSNPYRPFIIQADKRRIQVVGTEFEVNKVAQQVSVNVSQGIVSFENTDNGQPIFLLAGDSAVSPTPNSQITRQHIDALEVARWRFGELVFVDKPLSEVLDELSGYSSAHVELSPASLAKSKISGRINLRHPEQFFQALPSLLPVQVVYQDKNNILIIQNKKNKWKIFSFAGEDNSHFTLFLSSHSFNDAFFAHFLCSLRIRDIYVNSVYSKPVKAARSCCRSE</sequence>
<evidence type="ECO:0000313" key="4">
    <source>
        <dbReference type="EMBL" id="MDO7858436.1"/>
    </source>
</evidence>
<dbReference type="Pfam" id="PF04773">
    <property type="entry name" value="FecR"/>
    <property type="match status" value="1"/>
</dbReference>
<name>A0ABT9AUX3_9GAMM</name>
<feature type="domain" description="FecR N-terminal" evidence="3">
    <location>
        <begin position="17"/>
        <end position="58"/>
    </location>
</feature>
<gene>
    <name evidence="4" type="ORF">Q5E86_19240</name>
</gene>
<keyword evidence="5" id="KW-1185">Reference proteome</keyword>
<dbReference type="InterPro" id="IPR032623">
    <property type="entry name" value="FecR_N"/>
</dbReference>
<dbReference type="InterPro" id="IPR012373">
    <property type="entry name" value="Ferrdict_sens_TM"/>
</dbReference>
<protein>
    <submittedName>
        <fullName evidence="4">FecR domain-containing protein</fullName>
    </submittedName>
</protein>
<dbReference type="Pfam" id="PF16220">
    <property type="entry name" value="DUF4880"/>
    <property type="match status" value="1"/>
</dbReference>
<evidence type="ECO:0000256" key="1">
    <source>
        <dbReference type="SAM" id="Phobius"/>
    </source>
</evidence>
<keyword evidence="1" id="KW-0472">Membrane</keyword>
<dbReference type="InterPro" id="IPR006860">
    <property type="entry name" value="FecR"/>
</dbReference>
<dbReference type="Gene3D" id="3.55.50.30">
    <property type="match status" value="1"/>
</dbReference>
<keyword evidence="1" id="KW-0812">Transmembrane</keyword>
<evidence type="ECO:0000259" key="3">
    <source>
        <dbReference type="Pfam" id="PF16220"/>
    </source>
</evidence>
<dbReference type="EMBL" id="JAUQTG010000014">
    <property type="protein sequence ID" value="MDO7858436.1"/>
    <property type="molecule type" value="Genomic_DNA"/>
</dbReference>
<dbReference type="PANTHER" id="PTHR30273:SF2">
    <property type="entry name" value="PROTEIN FECR"/>
    <property type="match status" value="1"/>
</dbReference>
<feature type="transmembrane region" description="Helical" evidence="1">
    <location>
        <begin position="87"/>
        <end position="105"/>
    </location>
</feature>
<accession>A0ABT9AUX3</accession>
<evidence type="ECO:0000259" key="2">
    <source>
        <dbReference type="Pfam" id="PF04773"/>
    </source>
</evidence>
<evidence type="ECO:0000313" key="5">
    <source>
        <dbReference type="Proteomes" id="UP001176478"/>
    </source>
</evidence>
<reference evidence="4" key="2">
    <citation type="journal article" date="2024" name="Int. J. Antimicrob. Agents">
        <title>Identification of a novel Providencia species showing multi-drug-resistant in three patients with hospital-acquired infection.</title>
        <authorList>
            <person name="Yang W."/>
            <person name="Chen J."/>
            <person name="Yang F."/>
            <person name="Ji P."/>
            <person name="Shen S."/>
            <person name="Yin D."/>
            <person name="Hu F."/>
        </authorList>
    </citation>
    <scope>NUCLEOTIDE SEQUENCE</scope>
    <source>
        <strain evidence="4">CRE-138-0111</strain>
    </source>
</reference>